<dbReference type="Proteomes" id="UP001157161">
    <property type="component" value="Unassembled WGS sequence"/>
</dbReference>
<dbReference type="PANTHER" id="PTHR24320">
    <property type="entry name" value="RETINOL DEHYDROGENASE"/>
    <property type="match status" value="1"/>
</dbReference>
<dbReference type="Gene3D" id="3.40.50.720">
    <property type="entry name" value="NAD(P)-binding Rossmann-like Domain"/>
    <property type="match status" value="1"/>
</dbReference>
<evidence type="ECO:0000313" key="4">
    <source>
        <dbReference type="Proteomes" id="UP001157161"/>
    </source>
</evidence>
<dbReference type="EMBL" id="BSUM01000001">
    <property type="protein sequence ID" value="GMA33014.1"/>
    <property type="molecule type" value="Genomic_DNA"/>
</dbReference>
<dbReference type="AlphaFoldDB" id="A0AA37XH88"/>
<dbReference type="InterPro" id="IPR002347">
    <property type="entry name" value="SDR_fam"/>
</dbReference>
<dbReference type="InterPro" id="IPR036291">
    <property type="entry name" value="NAD(P)-bd_dom_sf"/>
</dbReference>
<reference evidence="3" key="1">
    <citation type="journal article" date="2014" name="Int. J. Syst. Evol. Microbiol.">
        <title>Complete genome sequence of Corynebacterium casei LMG S-19264T (=DSM 44701T), isolated from a smear-ripened cheese.</title>
        <authorList>
            <consortium name="US DOE Joint Genome Institute (JGI-PGF)"/>
            <person name="Walter F."/>
            <person name="Albersmeier A."/>
            <person name="Kalinowski J."/>
            <person name="Ruckert C."/>
        </authorList>
    </citation>
    <scope>NUCLEOTIDE SEQUENCE</scope>
    <source>
        <strain evidence="3">NBRC 112290</strain>
    </source>
</reference>
<dbReference type="RefSeq" id="WP_348525604.1">
    <property type="nucleotide sequence ID" value="NZ_BSUM01000001.1"/>
</dbReference>
<name>A0AA37XH88_9MICO</name>
<dbReference type="Pfam" id="PF00106">
    <property type="entry name" value="adh_short"/>
    <property type="match status" value="1"/>
</dbReference>
<dbReference type="PRINTS" id="PR00081">
    <property type="entry name" value="GDHRDH"/>
</dbReference>
<protein>
    <recommendedName>
        <fullName evidence="5">SDR family NAD(P)-dependent oxidoreductase</fullName>
    </recommendedName>
</protein>
<evidence type="ECO:0000256" key="2">
    <source>
        <dbReference type="ARBA" id="ARBA00023002"/>
    </source>
</evidence>
<gene>
    <name evidence="3" type="ORF">GCM10025875_30060</name>
</gene>
<keyword evidence="2" id="KW-0560">Oxidoreductase</keyword>
<keyword evidence="4" id="KW-1185">Reference proteome</keyword>
<evidence type="ECO:0008006" key="5">
    <source>
        <dbReference type="Google" id="ProtNLM"/>
    </source>
</evidence>
<comment type="caution">
    <text evidence="3">The sequence shown here is derived from an EMBL/GenBank/DDBJ whole genome shotgun (WGS) entry which is preliminary data.</text>
</comment>
<accession>A0AA37XH88</accession>
<sequence>MPRTPEITLPDLTGRRTLVTGASDGVGVEIALRLARSGASVVMPVRNPAKGRAAADRIRREVPGAAVDVRGLDLSSLDSVRTFAHELVAQGEPIHALIHNAGVMTPPERVASADGFELQLATNHLGPVALTARLWPLLVAGKARVTSQISVSADRNAVLWDDMSSERGYHAHHAYSSSKIALGLFAMDLDRRSRAAGWG</sequence>
<dbReference type="SUPFAM" id="SSF51735">
    <property type="entry name" value="NAD(P)-binding Rossmann-fold domains"/>
    <property type="match status" value="1"/>
</dbReference>
<dbReference type="PANTHER" id="PTHR24320:SF148">
    <property type="entry name" value="NAD(P)-BINDING ROSSMANN-FOLD SUPERFAMILY PROTEIN"/>
    <property type="match status" value="1"/>
</dbReference>
<proteinExistence type="inferred from homology"/>
<evidence type="ECO:0000256" key="1">
    <source>
        <dbReference type="ARBA" id="ARBA00006484"/>
    </source>
</evidence>
<reference evidence="3" key="2">
    <citation type="submission" date="2023-02" db="EMBL/GenBank/DDBJ databases">
        <authorList>
            <person name="Sun Q."/>
            <person name="Mori K."/>
        </authorList>
    </citation>
    <scope>NUCLEOTIDE SEQUENCE</scope>
    <source>
        <strain evidence="3">NBRC 112290</strain>
    </source>
</reference>
<comment type="similarity">
    <text evidence="1">Belongs to the short-chain dehydrogenases/reductases (SDR) family.</text>
</comment>
<dbReference type="NCBIfam" id="NF004513">
    <property type="entry name" value="PRK05854.1"/>
    <property type="match status" value="1"/>
</dbReference>
<organism evidence="3 4">
    <name type="scientific">Litorihabitans aurantiacus</name>
    <dbReference type="NCBI Taxonomy" id="1930061"/>
    <lineage>
        <taxon>Bacteria</taxon>
        <taxon>Bacillati</taxon>
        <taxon>Actinomycetota</taxon>
        <taxon>Actinomycetes</taxon>
        <taxon>Micrococcales</taxon>
        <taxon>Beutenbergiaceae</taxon>
        <taxon>Litorihabitans</taxon>
    </lineage>
</organism>
<evidence type="ECO:0000313" key="3">
    <source>
        <dbReference type="EMBL" id="GMA33014.1"/>
    </source>
</evidence>
<dbReference type="GO" id="GO:0016491">
    <property type="term" value="F:oxidoreductase activity"/>
    <property type="evidence" value="ECO:0007669"/>
    <property type="project" value="UniProtKB-KW"/>
</dbReference>